<evidence type="ECO:0000256" key="3">
    <source>
        <dbReference type="ARBA" id="ARBA00023242"/>
    </source>
</evidence>
<dbReference type="InterPro" id="IPR036390">
    <property type="entry name" value="WH_DNA-bd_sf"/>
</dbReference>
<dbReference type="PANTHER" id="PTHR10015:SF206">
    <property type="entry name" value="HSF-TYPE DNA-BINDING DOMAIN-CONTAINING PROTEIN"/>
    <property type="match status" value="1"/>
</dbReference>
<feature type="domain" description="HSF-type DNA-binding" evidence="6">
    <location>
        <begin position="49"/>
        <end position="145"/>
    </location>
</feature>
<dbReference type="SMART" id="SM00415">
    <property type="entry name" value="HSF"/>
    <property type="match status" value="1"/>
</dbReference>
<dbReference type="Gene3D" id="1.10.10.10">
    <property type="entry name" value="Winged helix-like DNA-binding domain superfamily/Winged helix DNA-binding domain"/>
    <property type="match status" value="1"/>
</dbReference>
<dbReference type="GO" id="GO:0003700">
    <property type="term" value="F:DNA-binding transcription factor activity"/>
    <property type="evidence" value="ECO:0007669"/>
    <property type="project" value="InterPro"/>
</dbReference>
<dbReference type="GO" id="GO:0043565">
    <property type="term" value="F:sequence-specific DNA binding"/>
    <property type="evidence" value="ECO:0007669"/>
    <property type="project" value="InterPro"/>
</dbReference>
<name>A0AAD8YFA6_9STRA</name>
<proteinExistence type="inferred from homology"/>
<feature type="compositionally biased region" description="Gly residues" evidence="5">
    <location>
        <begin position="207"/>
        <end position="221"/>
    </location>
</feature>
<dbReference type="EMBL" id="JATAAI010000006">
    <property type="protein sequence ID" value="KAK1745268.1"/>
    <property type="molecule type" value="Genomic_DNA"/>
</dbReference>
<evidence type="ECO:0000256" key="2">
    <source>
        <dbReference type="ARBA" id="ARBA00023125"/>
    </source>
</evidence>
<gene>
    <name evidence="7" type="ORF">QTG54_004559</name>
</gene>
<evidence type="ECO:0000313" key="7">
    <source>
        <dbReference type="EMBL" id="KAK1745268.1"/>
    </source>
</evidence>
<dbReference type="Proteomes" id="UP001224775">
    <property type="component" value="Unassembled WGS sequence"/>
</dbReference>
<sequence>MMNPDDYDSPRKRKKIKIKESVIDHTYRDYSQVEVPPEDDDGDGSQRPIQPNFPAKLHDIVSNPEYRHIIAWQPHGRCWKVIDKYLLSTVICPKYFSHSKFESFNRSVNGWGFKRLLNQGPDYKCYYHECFLRGRPELTKMMQRLINPGKRLPDKAGEPDFYEISRQYPLPAGPTVSESNPMLRTPAPFAGGYQKPPAPSATPAAAGGPGGGGGPGEGAGGPPAPGQMPGQAGAAGGYPYPYPGMPYPGHPQYGQPPGYPQGMPQQAYGWPGQPMPPFSPGGTGGSDPNTPQGGGGAAAAPGGAPAPAGGASGAPAGAPGAPGQMPGGMPGYPGYPYPPMHPHMYWQQAQYMGSPYGQFQQQPFYPPGYAPGSPGKGGPGGPPGFDPPNSQVPPQERQVLQLRKERQMIRMLDQKMRRSLPLKRAREKHQKKKRMRRRRIPKNQKRLRVHRNHFHSKRVIELTNHPGFISHKSTFCRVSS</sequence>
<keyword evidence="2" id="KW-0238">DNA-binding</keyword>
<feature type="region of interest" description="Disordered" evidence="5">
    <location>
        <begin position="357"/>
        <end position="395"/>
    </location>
</feature>
<comment type="caution">
    <text evidence="7">The sequence shown here is derived from an EMBL/GenBank/DDBJ whole genome shotgun (WGS) entry which is preliminary data.</text>
</comment>
<comment type="subcellular location">
    <subcellularLocation>
        <location evidence="1">Nucleus</location>
    </subcellularLocation>
</comment>
<feature type="compositionally biased region" description="Low complexity" evidence="5">
    <location>
        <begin position="250"/>
        <end position="269"/>
    </location>
</feature>
<dbReference type="FunFam" id="1.10.10.10:FF:000479">
    <property type="entry name" value="Predicted protein"/>
    <property type="match status" value="1"/>
</dbReference>
<dbReference type="SUPFAM" id="SSF46785">
    <property type="entry name" value="Winged helix' DNA-binding domain"/>
    <property type="match status" value="1"/>
</dbReference>
<dbReference type="AlphaFoldDB" id="A0AAD8YFA6"/>
<evidence type="ECO:0000259" key="6">
    <source>
        <dbReference type="SMART" id="SM00415"/>
    </source>
</evidence>
<feature type="compositionally biased region" description="Low complexity" evidence="5">
    <location>
        <begin position="298"/>
        <end position="322"/>
    </location>
</feature>
<evidence type="ECO:0000256" key="1">
    <source>
        <dbReference type="ARBA" id="ARBA00004123"/>
    </source>
</evidence>
<dbReference type="InterPro" id="IPR000232">
    <property type="entry name" value="HSF_DNA-bd"/>
</dbReference>
<dbReference type="PRINTS" id="PR00056">
    <property type="entry name" value="HSFDOMAIN"/>
</dbReference>
<keyword evidence="7" id="KW-0346">Stress response</keyword>
<keyword evidence="8" id="KW-1185">Reference proteome</keyword>
<dbReference type="PANTHER" id="PTHR10015">
    <property type="entry name" value="HEAT SHOCK TRANSCRIPTION FACTOR"/>
    <property type="match status" value="1"/>
</dbReference>
<feature type="region of interest" description="Disordered" evidence="5">
    <location>
        <begin position="28"/>
        <end position="50"/>
    </location>
</feature>
<evidence type="ECO:0000256" key="4">
    <source>
        <dbReference type="RuleBase" id="RU004020"/>
    </source>
</evidence>
<evidence type="ECO:0000313" key="8">
    <source>
        <dbReference type="Proteomes" id="UP001224775"/>
    </source>
</evidence>
<organism evidence="7 8">
    <name type="scientific">Skeletonema marinoi</name>
    <dbReference type="NCBI Taxonomy" id="267567"/>
    <lineage>
        <taxon>Eukaryota</taxon>
        <taxon>Sar</taxon>
        <taxon>Stramenopiles</taxon>
        <taxon>Ochrophyta</taxon>
        <taxon>Bacillariophyta</taxon>
        <taxon>Coscinodiscophyceae</taxon>
        <taxon>Thalassiosirophycidae</taxon>
        <taxon>Thalassiosirales</taxon>
        <taxon>Skeletonemataceae</taxon>
        <taxon>Skeletonema</taxon>
        <taxon>Skeletonema marinoi-dohrnii complex</taxon>
    </lineage>
</organism>
<feature type="region of interest" description="Disordered" evidence="5">
    <location>
        <begin position="167"/>
        <end position="235"/>
    </location>
</feature>
<reference evidence="7" key="1">
    <citation type="submission" date="2023-06" db="EMBL/GenBank/DDBJ databases">
        <title>Survivors Of The Sea: Transcriptome response of Skeletonema marinoi to long-term dormancy.</title>
        <authorList>
            <person name="Pinder M.I.M."/>
            <person name="Kourtchenko O."/>
            <person name="Robertson E.K."/>
            <person name="Larsson T."/>
            <person name="Maumus F."/>
            <person name="Osuna-Cruz C.M."/>
            <person name="Vancaester E."/>
            <person name="Stenow R."/>
            <person name="Vandepoele K."/>
            <person name="Ploug H."/>
            <person name="Bruchert V."/>
            <person name="Godhe A."/>
            <person name="Topel M."/>
        </authorList>
    </citation>
    <scope>NUCLEOTIDE SEQUENCE</scope>
    <source>
        <strain evidence="7">R05AC</strain>
    </source>
</reference>
<keyword evidence="3" id="KW-0539">Nucleus</keyword>
<accession>A0AAD8YFA6</accession>
<dbReference type="Pfam" id="PF00447">
    <property type="entry name" value="HSF_DNA-bind"/>
    <property type="match status" value="1"/>
</dbReference>
<protein>
    <submittedName>
        <fullName evidence="7">Heat shock factor family protein</fullName>
    </submittedName>
</protein>
<comment type="similarity">
    <text evidence="4">Belongs to the HSF family.</text>
</comment>
<dbReference type="InterPro" id="IPR036388">
    <property type="entry name" value="WH-like_DNA-bd_sf"/>
</dbReference>
<feature type="region of interest" description="Disordered" evidence="5">
    <location>
        <begin position="249"/>
        <end position="322"/>
    </location>
</feature>
<evidence type="ECO:0000256" key="5">
    <source>
        <dbReference type="SAM" id="MobiDB-lite"/>
    </source>
</evidence>
<dbReference type="GO" id="GO:0005634">
    <property type="term" value="C:nucleus"/>
    <property type="evidence" value="ECO:0007669"/>
    <property type="project" value="UniProtKB-SubCell"/>
</dbReference>